<protein>
    <recommendedName>
        <fullName evidence="4">Six-hairpin glycosidase</fullName>
    </recommendedName>
</protein>
<proteinExistence type="predicted"/>
<evidence type="ECO:0008006" key="4">
    <source>
        <dbReference type="Google" id="ProtNLM"/>
    </source>
</evidence>
<dbReference type="Pfam" id="PF18951">
    <property type="entry name" value="DUF5695"/>
    <property type="match status" value="1"/>
</dbReference>
<evidence type="ECO:0000313" key="2">
    <source>
        <dbReference type="EMBL" id="PWN36789.1"/>
    </source>
</evidence>
<dbReference type="AlphaFoldDB" id="A0A316VGN0"/>
<dbReference type="STRING" id="1280837.A0A316VGN0"/>
<dbReference type="RefSeq" id="XP_025357091.1">
    <property type="nucleotide sequence ID" value="XM_025500227.1"/>
</dbReference>
<name>A0A316VGN0_9BASI</name>
<evidence type="ECO:0000313" key="3">
    <source>
        <dbReference type="Proteomes" id="UP000245771"/>
    </source>
</evidence>
<keyword evidence="1" id="KW-0732">Signal</keyword>
<evidence type="ECO:0000256" key="1">
    <source>
        <dbReference type="SAM" id="SignalP"/>
    </source>
</evidence>
<dbReference type="InParanoid" id="A0A316VGN0"/>
<feature type="signal peptide" evidence="1">
    <location>
        <begin position="1"/>
        <end position="23"/>
    </location>
</feature>
<dbReference type="GeneID" id="37022008"/>
<sequence>MFSNGWLWSIIAMAAMASNKAIAAGSGSILDKGQSTFTIGSAFTFNLSTSNQVLTSLESKTSSPFQFLASPLLNDRATPGFYHIGDIDLRWRITGDNTWNDVSSALDRSAVVPINPAPANTFASADLTPSLALGVNVNQSTLPFTVQRTWSGLNDDTLVLTFNVTASGGKDVELGGVGFAQAYYNNWSGLSIDDTYSSCVVSDPAIHSDGGYVQVNRVNGASPSLLVAAMNDQSTRTPLVQWRNIRSQNGGNPTLYTDNTAVTFTNEGHYRWMVATAGFTSDDENSAKNNGVQRGDDWVDPTSITVKSGTSRIFALRFFLSNDGPRGIQSCLQSHNVPVITGVPSMVLRQGGDTNDLLVQYGSDATVSEISPANAVTVQEKGKNNGVQTLTLKPAENAFGRARITLTFADGLVETVQAYIIKSPSDTMSGYGSVMTSDAYYTREDDYFGRYGVMTYDHIKQEIVLDANSAWIAGQGDEGGSAYMGVFTKQQSYPVKDEVAKLEQFLNRTIYGQLQYRDGANASNVRKSLFYYDANDANAAPYYSSSVNHAGTWGHDEAHKVDRAYDYPHVCIAWWSLYRTARYHQDLTTGSWEYYLDGAYNTIMAMFNKTSEFDVSYYTRFGLMEGSMFEAVLLDLQREGWTEQANAVDQKMHAREQNWSSENNPFGSEFPWDSTGQEEVYTWLRHYGDFEKADYTIATLTAIQGLIAHWAYGGDNRRYWDFLYSASLARFERMGHHYESALSAIPLLDAFRRNPKDVFLLQCAYAGLEGSLTGIQPSGAPSTGFHLWPDAMQWDAWSGDSALGMFGHLFSTGAYVINEASLGGWRGFRAEVTQQGSSITAKPTDTLRQRVFIASHGAYLTLDAGFICSVSFDSQDNSQIKVELCSSNDQSTQNAYLRVEMPAGGSATYNAPSGTKTFLGAYEIPLSTSQNTELILTRSG</sequence>
<reference evidence="2 3" key="1">
    <citation type="journal article" date="2018" name="Mol. Biol. Evol.">
        <title>Broad Genomic Sampling Reveals a Smut Pathogenic Ancestry of the Fungal Clade Ustilaginomycotina.</title>
        <authorList>
            <person name="Kijpornyongpan T."/>
            <person name="Mondo S.J."/>
            <person name="Barry K."/>
            <person name="Sandor L."/>
            <person name="Lee J."/>
            <person name="Lipzen A."/>
            <person name="Pangilinan J."/>
            <person name="LaButti K."/>
            <person name="Hainaut M."/>
            <person name="Henrissat B."/>
            <person name="Grigoriev I.V."/>
            <person name="Spatafora J.W."/>
            <person name="Aime M.C."/>
        </authorList>
    </citation>
    <scope>NUCLEOTIDE SEQUENCE [LARGE SCALE GENOMIC DNA]</scope>
    <source>
        <strain evidence="2 3">MCA 3882</strain>
    </source>
</reference>
<dbReference type="InterPro" id="IPR043750">
    <property type="entry name" value="DUF5695"/>
</dbReference>
<gene>
    <name evidence="2" type="ORF">FA14DRAFT_169736</name>
</gene>
<accession>A0A316VGN0</accession>
<keyword evidence="3" id="KW-1185">Reference proteome</keyword>
<dbReference type="EMBL" id="KZ819602">
    <property type="protein sequence ID" value="PWN36789.1"/>
    <property type="molecule type" value="Genomic_DNA"/>
</dbReference>
<feature type="chain" id="PRO_5016298051" description="Six-hairpin glycosidase" evidence="1">
    <location>
        <begin position="24"/>
        <end position="940"/>
    </location>
</feature>
<dbReference type="Proteomes" id="UP000245771">
    <property type="component" value="Unassembled WGS sequence"/>
</dbReference>
<organism evidence="2 3">
    <name type="scientific">Meira miltonrushii</name>
    <dbReference type="NCBI Taxonomy" id="1280837"/>
    <lineage>
        <taxon>Eukaryota</taxon>
        <taxon>Fungi</taxon>
        <taxon>Dikarya</taxon>
        <taxon>Basidiomycota</taxon>
        <taxon>Ustilaginomycotina</taxon>
        <taxon>Exobasidiomycetes</taxon>
        <taxon>Exobasidiales</taxon>
        <taxon>Brachybasidiaceae</taxon>
        <taxon>Meira</taxon>
    </lineage>
</organism>
<dbReference type="OrthoDB" id="2730619at2759"/>